<dbReference type="PANTHER" id="PTHR30469:SF39">
    <property type="entry name" value="SLL0180 PROTEIN"/>
    <property type="match status" value="1"/>
</dbReference>
<comment type="similarity">
    <text evidence="2">Belongs to the membrane fusion protein (MFP) (TC 8.A.1) family.</text>
</comment>
<dbReference type="InterPro" id="IPR058626">
    <property type="entry name" value="MdtA-like_b-barrel"/>
</dbReference>
<dbReference type="NCBIfam" id="TIGR01730">
    <property type="entry name" value="RND_mfp"/>
    <property type="match status" value="1"/>
</dbReference>
<dbReference type="Pfam" id="PF25944">
    <property type="entry name" value="Beta-barrel_RND"/>
    <property type="match status" value="1"/>
</dbReference>
<keyword evidence="8" id="KW-1185">Reference proteome</keyword>
<name>A0AAV3XAQ5_9CYAN</name>
<dbReference type="SUPFAM" id="SSF111369">
    <property type="entry name" value="HlyD-like secretion proteins"/>
    <property type="match status" value="2"/>
</dbReference>
<feature type="transmembrane region" description="Helical" evidence="5">
    <location>
        <begin position="73"/>
        <end position="93"/>
    </location>
</feature>
<dbReference type="GO" id="GO:1990281">
    <property type="term" value="C:efflux pump complex"/>
    <property type="evidence" value="ECO:0007669"/>
    <property type="project" value="TreeGrafter"/>
</dbReference>
<feature type="region of interest" description="Disordered" evidence="4">
    <location>
        <begin position="1"/>
        <end position="70"/>
    </location>
</feature>
<dbReference type="Gene3D" id="2.40.50.100">
    <property type="match status" value="2"/>
</dbReference>
<keyword evidence="5" id="KW-0472">Membrane</keyword>
<evidence type="ECO:0000313" key="8">
    <source>
        <dbReference type="Proteomes" id="UP001050975"/>
    </source>
</evidence>
<sequence>MDRQQYSNSVNGSAKPSLLEQDRVSADIDRSPQRLWSPVADETDQQELEQSSTLPNTDRTPPPAPKTGRTRGVSLALTLLLLVAGGGFAWQWWQTKSTPTPASAQRSGPRGVPVKLAVVQTSSWEESSEFVGTLQAQRTLPLRPEIDGRLSELLVKAGDFVRPGNIIARMESEELHAQLVQARANQLAAQARLKQLQVGSRPEEIAQAQARLAEAQARLSEARAGSRPEEIAQAGARLAQAQARLAEARAGSRPEEIAQARARLAQAQAQLTAAQTSNPQQIAQAQAQVQAAQARVDLASQRLQANQSLAQQGAISQQRLQEVIAEYRTTQASLEEASRRLAEVQNGTSPGEIAQRQAAVREAQQALNLLLSGTRREEIAQAEATVAEAQQALRQLQNGSRPEEIDRLQAAVERERQALRQLQNGSRPEEIAQGSAQVAQAAAQVRAAEVRLEDSNLRAPFAGIIGDIPVKRGEYLRKGDTLTTLTQNQALDLHLSIPIERASQLRPGLSVQLTGAKGETIATGPLGFISPQVNTQSQAILAKATFDNTSRQLRDGQFVRAKIIWNSRQNAVVIPTTAIIFQGEERFVYVARNQAPGENSGSPAPTPVAKRQPIQLGLVKGDKAEVVSGLQAGTQIIVSGTQKLRDGAPIVPLPGEERSPEGRGAGEQVSK</sequence>
<comment type="subcellular location">
    <subcellularLocation>
        <location evidence="1">Cell membrane</location>
    </subcellularLocation>
</comment>
<evidence type="ECO:0000256" key="1">
    <source>
        <dbReference type="ARBA" id="ARBA00004236"/>
    </source>
</evidence>
<dbReference type="Proteomes" id="UP001050975">
    <property type="component" value="Unassembled WGS sequence"/>
</dbReference>
<feature type="coiled-coil region" evidence="3">
    <location>
        <begin position="205"/>
        <end position="340"/>
    </location>
</feature>
<keyword evidence="5" id="KW-0812">Transmembrane</keyword>
<gene>
    <name evidence="7" type="ORF">MiSe_31890</name>
</gene>
<feature type="domain" description="Multidrug resistance protein MdtA-like beta-barrel" evidence="6">
    <location>
        <begin position="508"/>
        <end position="563"/>
    </location>
</feature>
<dbReference type="GO" id="GO:0015562">
    <property type="term" value="F:efflux transmembrane transporter activity"/>
    <property type="evidence" value="ECO:0007669"/>
    <property type="project" value="TreeGrafter"/>
</dbReference>
<feature type="region of interest" description="Disordered" evidence="4">
    <location>
        <begin position="646"/>
        <end position="671"/>
    </location>
</feature>
<dbReference type="Gene3D" id="2.40.420.20">
    <property type="match status" value="1"/>
</dbReference>
<feature type="compositionally biased region" description="Polar residues" evidence="4">
    <location>
        <begin position="1"/>
        <end position="14"/>
    </location>
</feature>
<dbReference type="InterPro" id="IPR006143">
    <property type="entry name" value="RND_pump_MFP"/>
</dbReference>
<dbReference type="PANTHER" id="PTHR30469">
    <property type="entry name" value="MULTIDRUG RESISTANCE PROTEIN MDTA"/>
    <property type="match status" value="1"/>
</dbReference>
<dbReference type="Gene3D" id="2.40.30.170">
    <property type="match status" value="1"/>
</dbReference>
<feature type="compositionally biased region" description="Polar residues" evidence="4">
    <location>
        <begin position="48"/>
        <end position="59"/>
    </location>
</feature>
<comment type="caution">
    <text evidence="7">The sequence shown here is derived from an EMBL/GenBank/DDBJ whole genome shotgun (WGS) entry which is preliminary data.</text>
</comment>
<keyword evidence="3" id="KW-0175">Coiled coil</keyword>
<feature type="coiled-coil region" evidence="3">
    <location>
        <begin position="379"/>
        <end position="458"/>
    </location>
</feature>
<proteinExistence type="inferred from homology"/>
<evidence type="ECO:0000256" key="5">
    <source>
        <dbReference type="SAM" id="Phobius"/>
    </source>
</evidence>
<organism evidence="7 8">
    <name type="scientific">Microseira wollei NIES-4236</name>
    <dbReference type="NCBI Taxonomy" id="2530354"/>
    <lineage>
        <taxon>Bacteria</taxon>
        <taxon>Bacillati</taxon>
        <taxon>Cyanobacteriota</taxon>
        <taxon>Cyanophyceae</taxon>
        <taxon>Oscillatoriophycideae</taxon>
        <taxon>Aerosakkonematales</taxon>
        <taxon>Aerosakkonemataceae</taxon>
        <taxon>Microseira</taxon>
    </lineage>
</organism>
<protein>
    <submittedName>
        <fullName evidence="7">RND family efflux transporter MFP subunit</fullName>
    </submittedName>
</protein>
<feature type="compositionally biased region" description="Basic and acidic residues" evidence="4">
    <location>
        <begin position="20"/>
        <end position="32"/>
    </location>
</feature>
<keyword evidence="5" id="KW-1133">Transmembrane helix</keyword>
<evidence type="ECO:0000256" key="3">
    <source>
        <dbReference type="SAM" id="Coils"/>
    </source>
</evidence>
<reference evidence="7" key="1">
    <citation type="submission" date="2019-10" db="EMBL/GenBank/DDBJ databases">
        <title>Draft genome sequece of Microseira wollei NIES-4236.</title>
        <authorList>
            <person name="Yamaguchi H."/>
            <person name="Suzuki S."/>
            <person name="Kawachi M."/>
        </authorList>
    </citation>
    <scope>NUCLEOTIDE SEQUENCE</scope>
    <source>
        <strain evidence="7">NIES-4236</strain>
    </source>
</reference>
<evidence type="ECO:0000256" key="2">
    <source>
        <dbReference type="ARBA" id="ARBA00009477"/>
    </source>
</evidence>
<dbReference type="RefSeq" id="WP_226581944.1">
    <property type="nucleotide sequence ID" value="NZ_BLAY01000045.1"/>
</dbReference>
<evidence type="ECO:0000259" key="6">
    <source>
        <dbReference type="Pfam" id="PF25944"/>
    </source>
</evidence>
<dbReference type="Gene3D" id="1.10.287.470">
    <property type="entry name" value="Helix hairpin bin"/>
    <property type="match status" value="2"/>
</dbReference>
<evidence type="ECO:0000256" key="4">
    <source>
        <dbReference type="SAM" id="MobiDB-lite"/>
    </source>
</evidence>
<evidence type="ECO:0000313" key="7">
    <source>
        <dbReference type="EMBL" id="GET38431.1"/>
    </source>
</evidence>
<dbReference type="EMBL" id="BLAY01000045">
    <property type="protein sequence ID" value="GET38431.1"/>
    <property type="molecule type" value="Genomic_DNA"/>
</dbReference>
<accession>A0AAV3XAQ5</accession>
<dbReference type="AlphaFoldDB" id="A0AAV3XAQ5"/>